<keyword evidence="3" id="KW-0679">Respiratory chain</keyword>
<keyword evidence="2" id="KW-0813">Transport</keyword>
<keyword evidence="4" id="KW-0809">Transit peptide</keyword>
<name>A0A838L4Q7_9SPHN</name>
<evidence type="ECO:0000313" key="8">
    <source>
        <dbReference type="EMBL" id="MBA2934483.1"/>
    </source>
</evidence>
<evidence type="ECO:0000256" key="5">
    <source>
        <dbReference type="ARBA" id="ARBA00022982"/>
    </source>
</evidence>
<reference evidence="8 9" key="1">
    <citation type="submission" date="2020-07" db="EMBL/GenBank/DDBJ databases">
        <authorList>
            <person name="Sun Q."/>
        </authorList>
    </citation>
    <scope>NUCLEOTIDE SEQUENCE [LARGE SCALE GENOMIC DNA]</scope>
    <source>
        <strain evidence="8 9">CGMCC 1.13654</strain>
    </source>
</reference>
<evidence type="ECO:0000256" key="1">
    <source>
        <dbReference type="ARBA" id="ARBA00004370"/>
    </source>
</evidence>
<evidence type="ECO:0000256" key="2">
    <source>
        <dbReference type="ARBA" id="ARBA00022448"/>
    </source>
</evidence>
<dbReference type="GO" id="GO:0022900">
    <property type="term" value="P:electron transport chain"/>
    <property type="evidence" value="ECO:0007669"/>
    <property type="project" value="InterPro"/>
</dbReference>
<accession>A0A838L4Q7</accession>
<dbReference type="InterPro" id="IPR038532">
    <property type="entry name" value="NDUFS4-like_sf"/>
</dbReference>
<keyword evidence="6" id="KW-0472">Membrane</keyword>
<evidence type="ECO:0000256" key="3">
    <source>
        <dbReference type="ARBA" id="ARBA00022660"/>
    </source>
</evidence>
<keyword evidence="5" id="KW-0249">Electron transport</keyword>
<evidence type="ECO:0000256" key="7">
    <source>
        <dbReference type="SAM" id="MobiDB-lite"/>
    </source>
</evidence>
<evidence type="ECO:0000256" key="4">
    <source>
        <dbReference type="ARBA" id="ARBA00022946"/>
    </source>
</evidence>
<dbReference type="Pfam" id="PF04800">
    <property type="entry name" value="NDUS4"/>
    <property type="match status" value="1"/>
</dbReference>
<evidence type="ECO:0000256" key="6">
    <source>
        <dbReference type="ARBA" id="ARBA00023136"/>
    </source>
</evidence>
<organism evidence="8 9">
    <name type="scientific">Sphingomonas chungangi</name>
    <dbReference type="NCBI Taxonomy" id="2683589"/>
    <lineage>
        <taxon>Bacteria</taxon>
        <taxon>Pseudomonadati</taxon>
        <taxon>Pseudomonadota</taxon>
        <taxon>Alphaproteobacteria</taxon>
        <taxon>Sphingomonadales</taxon>
        <taxon>Sphingomonadaceae</taxon>
        <taxon>Sphingomonas</taxon>
    </lineage>
</organism>
<dbReference type="EMBL" id="JACEIB010000006">
    <property type="protein sequence ID" value="MBA2934483.1"/>
    <property type="molecule type" value="Genomic_DNA"/>
</dbReference>
<dbReference type="InterPro" id="IPR006885">
    <property type="entry name" value="NADH_UbQ_FeS_4_mit-like"/>
</dbReference>
<protein>
    <submittedName>
        <fullName evidence="8">ETC complex I subunit</fullName>
    </submittedName>
</protein>
<sequence length="139" mass="15623">MARDLRPGPVRREARPETAANDNGVPRPHPSSALPPDALAIIEPTPIATNQSGRARRDRWRLRFAARARSFVDPLTGWTGGSDPLAHLVLRFPTVEAAERYCRLQHLRFEVLQPASRSARAMPIRPDPFGEHQERSRHA</sequence>
<proteinExistence type="predicted"/>
<keyword evidence="9" id="KW-1185">Reference proteome</keyword>
<feature type="region of interest" description="Disordered" evidence="7">
    <location>
        <begin position="1"/>
        <end position="37"/>
    </location>
</feature>
<dbReference type="Proteomes" id="UP000570166">
    <property type="component" value="Unassembled WGS sequence"/>
</dbReference>
<dbReference type="AlphaFoldDB" id="A0A838L4Q7"/>
<evidence type="ECO:0000313" key="9">
    <source>
        <dbReference type="Proteomes" id="UP000570166"/>
    </source>
</evidence>
<gene>
    <name evidence="8" type="ORF">HZF05_10275</name>
</gene>
<dbReference type="Gene3D" id="3.30.160.190">
    <property type="entry name" value="atu1810 like domain"/>
    <property type="match status" value="1"/>
</dbReference>
<comment type="caution">
    <text evidence="8">The sequence shown here is derived from an EMBL/GenBank/DDBJ whole genome shotgun (WGS) entry which is preliminary data.</text>
</comment>
<dbReference type="GO" id="GO:0016020">
    <property type="term" value="C:membrane"/>
    <property type="evidence" value="ECO:0007669"/>
    <property type="project" value="UniProtKB-SubCell"/>
</dbReference>
<feature type="compositionally biased region" description="Basic and acidic residues" evidence="7">
    <location>
        <begin position="1"/>
        <end position="16"/>
    </location>
</feature>
<comment type="subcellular location">
    <subcellularLocation>
        <location evidence="1">Membrane</location>
    </subcellularLocation>
</comment>